<name>A0A6I2FB79_9MICO</name>
<dbReference type="InterPro" id="IPR001638">
    <property type="entry name" value="Solute-binding_3/MltF_N"/>
</dbReference>
<dbReference type="Pfam" id="PF00497">
    <property type="entry name" value="SBP_bac_3"/>
    <property type="match status" value="1"/>
</dbReference>
<accession>A0A6I2FB79</accession>
<dbReference type="SMART" id="SM00062">
    <property type="entry name" value="PBPb"/>
    <property type="match status" value="1"/>
</dbReference>
<evidence type="ECO:0000259" key="5">
    <source>
        <dbReference type="SMART" id="SM00062"/>
    </source>
</evidence>
<feature type="signal peptide" evidence="4">
    <location>
        <begin position="1"/>
        <end position="20"/>
    </location>
</feature>
<reference evidence="6 7" key="1">
    <citation type="submission" date="2019-10" db="EMBL/GenBank/DDBJ databases">
        <authorList>
            <person name="Nie G."/>
            <person name="Ming H."/>
            <person name="Yi B."/>
        </authorList>
    </citation>
    <scope>NUCLEOTIDE SEQUENCE [LARGE SCALE GENOMIC DNA]</scope>
    <source>
        <strain evidence="6 7">CFH 90414</strain>
    </source>
</reference>
<keyword evidence="2" id="KW-0813">Transport</keyword>
<sequence>MKRSRIAFAAAAAAAALVLAGCAGNGDGGGEAEETVEPAPTFDEGTTMAELSEAGTITIGTKFDQPLFGLVGPSGEPEGFDVEIGKIIAGELGIDAENIEWVETVSANREPFIQNGQVDLVVATYTINDKRKEVVSFAGPYYMAGQSILVLSDNDDIESEDDLVGQPVCSVTGSTPAANLKELGAEVLETDTYSNCLEPLRQGQVVAVSTDNVILAGLAAQNEGEFKVVGEPFTEEPYGIGVALEDTEFRMWINDVLEAAYEDGRYEEAWNSTAGEILPFIEPPAVDRY</sequence>
<dbReference type="AlphaFoldDB" id="A0A6I2FB79"/>
<organism evidence="6 7">
    <name type="scientific">Agromyces agglutinans</name>
    <dbReference type="NCBI Taxonomy" id="2662258"/>
    <lineage>
        <taxon>Bacteria</taxon>
        <taxon>Bacillati</taxon>
        <taxon>Actinomycetota</taxon>
        <taxon>Actinomycetes</taxon>
        <taxon>Micrococcales</taxon>
        <taxon>Microbacteriaceae</taxon>
        <taxon>Agromyces</taxon>
    </lineage>
</organism>
<evidence type="ECO:0000313" key="7">
    <source>
        <dbReference type="Proteomes" id="UP000431080"/>
    </source>
</evidence>
<dbReference type="GO" id="GO:0006865">
    <property type="term" value="P:amino acid transport"/>
    <property type="evidence" value="ECO:0007669"/>
    <property type="project" value="TreeGrafter"/>
</dbReference>
<dbReference type="Proteomes" id="UP000431080">
    <property type="component" value="Unassembled WGS sequence"/>
</dbReference>
<keyword evidence="7" id="KW-1185">Reference proteome</keyword>
<dbReference type="InterPro" id="IPR051455">
    <property type="entry name" value="Bact_solute-bind_prot3"/>
</dbReference>
<dbReference type="RefSeq" id="WP_153685997.1">
    <property type="nucleotide sequence ID" value="NZ_WJIF01000015.1"/>
</dbReference>
<gene>
    <name evidence="6" type="ORF">GE115_17215</name>
</gene>
<keyword evidence="3 4" id="KW-0732">Signal</keyword>
<dbReference type="Gene3D" id="3.40.190.10">
    <property type="entry name" value="Periplasmic binding protein-like II"/>
    <property type="match status" value="2"/>
</dbReference>
<protein>
    <submittedName>
        <fullName evidence="6">Transporter substrate-binding domain-containing protein</fullName>
    </submittedName>
</protein>
<comment type="similarity">
    <text evidence="1">Belongs to the bacterial solute-binding protein 3 family.</text>
</comment>
<feature type="chain" id="PRO_5038475152" evidence="4">
    <location>
        <begin position="21"/>
        <end position="289"/>
    </location>
</feature>
<dbReference type="GO" id="GO:0030288">
    <property type="term" value="C:outer membrane-bounded periplasmic space"/>
    <property type="evidence" value="ECO:0007669"/>
    <property type="project" value="TreeGrafter"/>
</dbReference>
<dbReference type="SUPFAM" id="SSF53850">
    <property type="entry name" value="Periplasmic binding protein-like II"/>
    <property type="match status" value="1"/>
</dbReference>
<evidence type="ECO:0000256" key="3">
    <source>
        <dbReference type="ARBA" id="ARBA00022729"/>
    </source>
</evidence>
<dbReference type="PANTHER" id="PTHR30085">
    <property type="entry name" value="AMINO ACID ABC TRANSPORTER PERMEASE"/>
    <property type="match status" value="1"/>
</dbReference>
<proteinExistence type="inferred from homology"/>
<dbReference type="PROSITE" id="PS51257">
    <property type="entry name" value="PROKAR_LIPOPROTEIN"/>
    <property type="match status" value="1"/>
</dbReference>
<evidence type="ECO:0000313" key="6">
    <source>
        <dbReference type="EMBL" id="MRG61601.1"/>
    </source>
</evidence>
<dbReference type="CDD" id="cd13690">
    <property type="entry name" value="PBP2_GluB"/>
    <property type="match status" value="1"/>
</dbReference>
<dbReference type="PANTHER" id="PTHR30085:SF6">
    <property type="entry name" value="ABC TRANSPORTER GLUTAMINE-BINDING PROTEIN GLNH"/>
    <property type="match status" value="1"/>
</dbReference>
<comment type="caution">
    <text evidence="6">The sequence shown here is derived from an EMBL/GenBank/DDBJ whole genome shotgun (WGS) entry which is preliminary data.</text>
</comment>
<feature type="domain" description="Solute-binding protein family 3/N-terminal" evidence="5">
    <location>
        <begin position="56"/>
        <end position="277"/>
    </location>
</feature>
<evidence type="ECO:0000256" key="2">
    <source>
        <dbReference type="ARBA" id="ARBA00022448"/>
    </source>
</evidence>
<dbReference type="GO" id="GO:0005576">
    <property type="term" value="C:extracellular region"/>
    <property type="evidence" value="ECO:0007669"/>
    <property type="project" value="TreeGrafter"/>
</dbReference>
<evidence type="ECO:0000256" key="1">
    <source>
        <dbReference type="ARBA" id="ARBA00010333"/>
    </source>
</evidence>
<evidence type="ECO:0000256" key="4">
    <source>
        <dbReference type="SAM" id="SignalP"/>
    </source>
</evidence>
<dbReference type="EMBL" id="WJIF01000015">
    <property type="protein sequence ID" value="MRG61601.1"/>
    <property type="molecule type" value="Genomic_DNA"/>
</dbReference>